<reference evidence="1 2" key="1">
    <citation type="journal article" date="2021" name="BMC Biol.">
        <title>Horizontally acquired antibacterial genes associated with adaptive radiation of ladybird beetles.</title>
        <authorList>
            <person name="Li H.S."/>
            <person name="Tang X.F."/>
            <person name="Huang Y.H."/>
            <person name="Xu Z.Y."/>
            <person name="Chen M.L."/>
            <person name="Du X.Y."/>
            <person name="Qiu B.Y."/>
            <person name="Chen P.T."/>
            <person name="Zhang W."/>
            <person name="Slipinski A."/>
            <person name="Escalona H.E."/>
            <person name="Waterhouse R.M."/>
            <person name="Zwick A."/>
            <person name="Pang H."/>
        </authorList>
    </citation>
    <scope>NUCLEOTIDE SEQUENCE [LARGE SCALE GENOMIC DNA]</scope>
    <source>
        <strain evidence="1">SYSU2018</strain>
    </source>
</reference>
<name>A0ABD2MHB1_9CUCU</name>
<protein>
    <submittedName>
        <fullName evidence="1">Uncharacterized protein</fullName>
    </submittedName>
</protein>
<sequence length="105" mass="12275">MDLRNFFSPWYADHIGAIKVASGNNTVERWASAKLRVNYYIFSYPSLLKLHGDTKLLLNLNSLLKNEAILGLEMKTLAPAFKDPQKRRWFEEVLDNYLKLWESNL</sequence>
<comment type="caution">
    <text evidence="1">The sequence shown here is derived from an EMBL/GenBank/DDBJ whole genome shotgun (WGS) entry which is preliminary data.</text>
</comment>
<dbReference type="Proteomes" id="UP001516400">
    <property type="component" value="Unassembled WGS sequence"/>
</dbReference>
<keyword evidence="2" id="KW-1185">Reference proteome</keyword>
<evidence type="ECO:0000313" key="1">
    <source>
        <dbReference type="EMBL" id="KAL3265747.1"/>
    </source>
</evidence>
<accession>A0ABD2MHB1</accession>
<dbReference type="AlphaFoldDB" id="A0ABD2MHB1"/>
<evidence type="ECO:0000313" key="2">
    <source>
        <dbReference type="Proteomes" id="UP001516400"/>
    </source>
</evidence>
<organism evidence="1 2">
    <name type="scientific">Cryptolaemus montrouzieri</name>
    <dbReference type="NCBI Taxonomy" id="559131"/>
    <lineage>
        <taxon>Eukaryota</taxon>
        <taxon>Metazoa</taxon>
        <taxon>Ecdysozoa</taxon>
        <taxon>Arthropoda</taxon>
        <taxon>Hexapoda</taxon>
        <taxon>Insecta</taxon>
        <taxon>Pterygota</taxon>
        <taxon>Neoptera</taxon>
        <taxon>Endopterygota</taxon>
        <taxon>Coleoptera</taxon>
        <taxon>Polyphaga</taxon>
        <taxon>Cucujiformia</taxon>
        <taxon>Coccinelloidea</taxon>
        <taxon>Coccinellidae</taxon>
        <taxon>Scymninae</taxon>
        <taxon>Scymnini</taxon>
        <taxon>Cryptolaemus</taxon>
    </lineage>
</organism>
<gene>
    <name evidence="1" type="ORF">HHI36_009948</name>
</gene>
<dbReference type="EMBL" id="JABFTP020000001">
    <property type="protein sequence ID" value="KAL3265747.1"/>
    <property type="molecule type" value="Genomic_DNA"/>
</dbReference>
<proteinExistence type="predicted"/>